<feature type="signal peptide" evidence="1">
    <location>
        <begin position="1"/>
        <end position="23"/>
    </location>
</feature>
<protein>
    <submittedName>
        <fullName evidence="2">Uncharacterized protein</fullName>
    </submittedName>
</protein>
<accession>A0AAN5I422</accession>
<feature type="non-terminal residue" evidence="2">
    <location>
        <position position="105"/>
    </location>
</feature>
<dbReference type="AlphaFoldDB" id="A0AAN5I422"/>
<evidence type="ECO:0000256" key="1">
    <source>
        <dbReference type="SAM" id="SignalP"/>
    </source>
</evidence>
<evidence type="ECO:0000313" key="3">
    <source>
        <dbReference type="Proteomes" id="UP001328107"/>
    </source>
</evidence>
<evidence type="ECO:0000313" key="2">
    <source>
        <dbReference type="EMBL" id="GMR50101.1"/>
    </source>
</evidence>
<comment type="caution">
    <text evidence="2">The sequence shown here is derived from an EMBL/GenBank/DDBJ whole genome shotgun (WGS) entry which is preliminary data.</text>
</comment>
<feature type="non-terminal residue" evidence="2">
    <location>
        <position position="1"/>
    </location>
</feature>
<dbReference type="Proteomes" id="UP001328107">
    <property type="component" value="Unassembled WGS sequence"/>
</dbReference>
<name>A0AAN5I422_9BILA</name>
<keyword evidence="1" id="KW-0732">Signal</keyword>
<organism evidence="2 3">
    <name type="scientific">Pristionchus mayeri</name>
    <dbReference type="NCBI Taxonomy" id="1317129"/>
    <lineage>
        <taxon>Eukaryota</taxon>
        <taxon>Metazoa</taxon>
        <taxon>Ecdysozoa</taxon>
        <taxon>Nematoda</taxon>
        <taxon>Chromadorea</taxon>
        <taxon>Rhabditida</taxon>
        <taxon>Rhabditina</taxon>
        <taxon>Diplogasteromorpha</taxon>
        <taxon>Diplogasteroidea</taxon>
        <taxon>Neodiplogasteridae</taxon>
        <taxon>Pristionchus</taxon>
    </lineage>
</organism>
<feature type="chain" id="PRO_5043012357" evidence="1">
    <location>
        <begin position="24"/>
        <end position="105"/>
    </location>
</feature>
<reference evidence="3" key="1">
    <citation type="submission" date="2022-10" db="EMBL/GenBank/DDBJ databases">
        <title>Genome assembly of Pristionchus species.</title>
        <authorList>
            <person name="Yoshida K."/>
            <person name="Sommer R.J."/>
        </authorList>
    </citation>
    <scope>NUCLEOTIDE SEQUENCE [LARGE SCALE GENOMIC DNA]</scope>
    <source>
        <strain evidence="3">RS5460</strain>
    </source>
</reference>
<dbReference type="EMBL" id="BTRK01000004">
    <property type="protein sequence ID" value="GMR50101.1"/>
    <property type="molecule type" value="Genomic_DNA"/>
</dbReference>
<sequence length="105" mass="12353">TTSSSLWHIWVKISAVWVIVAWSGMDTLQEHSEQIKKWLPGESEIEHQKRMRNDAWPLFYIFQLIIAHWCHSASKRSDQMEQIKPLPMDIRTVLVIVENIGVQML</sequence>
<gene>
    <name evidence="2" type="ORF">PMAYCL1PPCAC_20296</name>
</gene>
<proteinExistence type="predicted"/>
<keyword evidence="3" id="KW-1185">Reference proteome</keyword>